<dbReference type="InterPro" id="IPR039422">
    <property type="entry name" value="MarR/SlyA-like"/>
</dbReference>
<dbReference type="RefSeq" id="WP_377052161.1">
    <property type="nucleotide sequence ID" value="NZ_JBHLVZ010000043.1"/>
</dbReference>
<feature type="compositionally biased region" description="Low complexity" evidence="1">
    <location>
        <begin position="9"/>
        <end position="21"/>
    </location>
</feature>
<dbReference type="PROSITE" id="PS50995">
    <property type="entry name" value="HTH_MARR_2"/>
    <property type="match status" value="1"/>
</dbReference>
<comment type="caution">
    <text evidence="3">The sequence shown here is derived from an EMBL/GenBank/DDBJ whole genome shotgun (WGS) entry which is preliminary data.</text>
</comment>
<evidence type="ECO:0000313" key="4">
    <source>
        <dbReference type="Proteomes" id="UP001589789"/>
    </source>
</evidence>
<dbReference type="Gene3D" id="1.10.10.10">
    <property type="entry name" value="Winged helix-like DNA-binding domain superfamily/Winged helix DNA-binding domain"/>
    <property type="match status" value="1"/>
</dbReference>
<evidence type="ECO:0000256" key="1">
    <source>
        <dbReference type="SAM" id="MobiDB-lite"/>
    </source>
</evidence>
<dbReference type="SMART" id="SM00347">
    <property type="entry name" value="HTH_MARR"/>
    <property type="match status" value="1"/>
</dbReference>
<dbReference type="Proteomes" id="UP001589789">
    <property type="component" value="Unassembled WGS sequence"/>
</dbReference>
<evidence type="ECO:0000259" key="2">
    <source>
        <dbReference type="PROSITE" id="PS50995"/>
    </source>
</evidence>
<reference evidence="3 4" key="1">
    <citation type="submission" date="2024-09" db="EMBL/GenBank/DDBJ databases">
        <authorList>
            <person name="Sun Q."/>
            <person name="Mori K."/>
        </authorList>
    </citation>
    <scope>NUCLEOTIDE SEQUENCE [LARGE SCALE GENOMIC DNA]</scope>
    <source>
        <strain evidence="3 4">CCM 7468</strain>
    </source>
</reference>
<dbReference type="InterPro" id="IPR036388">
    <property type="entry name" value="WH-like_DNA-bd_sf"/>
</dbReference>
<dbReference type="PANTHER" id="PTHR33164">
    <property type="entry name" value="TRANSCRIPTIONAL REGULATOR, MARR FAMILY"/>
    <property type="match status" value="1"/>
</dbReference>
<name>A0ABV6ITY8_9PROT</name>
<dbReference type="Pfam" id="PF01047">
    <property type="entry name" value="MarR"/>
    <property type="match status" value="1"/>
</dbReference>
<dbReference type="InterPro" id="IPR036390">
    <property type="entry name" value="WH_DNA-bd_sf"/>
</dbReference>
<feature type="domain" description="HTH marR-type" evidence="2">
    <location>
        <begin position="46"/>
        <end position="175"/>
    </location>
</feature>
<dbReference type="PANTHER" id="PTHR33164:SF43">
    <property type="entry name" value="HTH-TYPE TRANSCRIPTIONAL REPRESSOR YETL"/>
    <property type="match status" value="1"/>
</dbReference>
<organism evidence="3 4">
    <name type="scientific">Muricoccus vinaceus</name>
    <dbReference type="NCBI Taxonomy" id="424704"/>
    <lineage>
        <taxon>Bacteria</taxon>
        <taxon>Pseudomonadati</taxon>
        <taxon>Pseudomonadota</taxon>
        <taxon>Alphaproteobacteria</taxon>
        <taxon>Acetobacterales</taxon>
        <taxon>Roseomonadaceae</taxon>
        <taxon>Muricoccus</taxon>
    </lineage>
</organism>
<proteinExistence type="predicted"/>
<protein>
    <submittedName>
        <fullName evidence="3">MarR family winged helix-turn-helix transcriptional regulator</fullName>
    </submittedName>
</protein>
<gene>
    <name evidence="3" type="ORF">ACFFIC_16200</name>
</gene>
<dbReference type="InterPro" id="IPR000835">
    <property type="entry name" value="HTH_MarR-typ"/>
</dbReference>
<dbReference type="SUPFAM" id="SSF46785">
    <property type="entry name" value="Winged helix' DNA-binding domain"/>
    <property type="match status" value="1"/>
</dbReference>
<dbReference type="EMBL" id="JBHLVZ010000043">
    <property type="protein sequence ID" value="MFC0387081.1"/>
    <property type="molecule type" value="Genomic_DNA"/>
</dbReference>
<evidence type="ECO:0000313" key="3">
    <source>
        <dbReference type="EMBL" id="MFC0387081.1"/>
    </source>
</evidence>
<keyword evidence="4" id="KW-1185">Reference proteome</keyword>
<sequence length="182" mass="19070">MAQPSQAIPARAAHPPQAKAAPALRVLPGGLGTVRLGPLGDTLGFHLRLAQEASFAAFARRSGASGLESGLKPGRFAMLVMIRENPGLSQTALGAAVGRDKSTLTPALAELERRGLIRRDRAADRRSYALSLTPAGEQALEALSLHAAAHDRALDAIVGAENRGAFLDTLRRLIAALDSDRT</sequence>
<feature type="region of interest" description="Disordered" evidence="1">
    <location>
        <begin position="1"/>
        <end position="21"/>
    </location>
</feature>
<accession>A0ABV6ITY8</accession>